<dbReference type="Gene3D" id="3.40.190.10">
    <property type="entry name" value="Periplasmic binding protein-like II"/>
    <property type="match status" value="1"/>
</dbReference>
<proteinExistence type="predicted"/>
<dbReference type="PANTHER" id="PTHR43649:SF12">
    <property type="entry name" value="DIACETYLCHITOBIOSE BINDING PROTEIN DASA"/>
    <property type="match status" value="1"/>
</dbReference>
<name>A0A8J3AZV2_9ACTN</name>
<comment type="caution">
    <text evidence="2">The sequence shown here is derived from an EMBL/GenBank/DDBJ whole genome shotgun (WGS) entry which is preliminary data.</text>
</comment>
<dbReference type="Pfam" id="PF13416">
    <property type="entry name" value="SBP_bac_8"/>
    <property type="match status" value="1"/>
</dbReference>
<reference evidence="2" key="2">
    <citation type="submission" date="2020-09" db="EMBL/GenBank/DDBJ databases">
        <authorList>
            <person name="Sun Q."/>
            <person name="Ohkuma M."/>
        </authorList>
    </citation>
    <scope>NUCLEOTIDE SEQUENCE</scope>
    <source>
        <strain evidence="2">JCM 3090</strain>
    </source>
</reference>
<dbReference type="CDD" id="cd13585">
    <property type="entry name" value="PBP2_TMBP_like"/>
    <property type="match status" value="1"/>
</dbReference>
<dbReference type="AlphaFoldDB" id="A0A8J3AZV2"/>
<evidence type="ECO:0000313" key="3">
    <source>
        <dbReference type="Proteomes" id="UP000649739"/>
    </source>
</evidence>
<dbReference type="InterPro" id="IPR050490">
    <property type="entry name" value="Bact_solute-bd_prot1"/>
</dbReference>
<keyword evidence="1" id="KW-0732">Signal</keyword>
<evidence type="ECO:0000313" key="2">
    <source>
        <dbReference type="EMBL" id="GGJ80011.1"/>
    </source>
</evidence>
<keyword evidence="3" id="KW-1185">Reference proteome</keyword>
<dbReference type="EMBL" id="BMQB01000001">
    <property type="protein sequence ID" value="GGJ80011.1"/>
    <property type="molecule type" value="Genomic_DNA"/>
</dbReference>
<sequence length="438" mass="47488">MRLRALAAAVLLAGALAGCAGGPAADREPVRLMVFGTPEELQAYRTLIDAYRTAAPDRPVQLVEAADRKDLIARLSTAIAGGAPPELFLMNYRYYGQFAARDALAPVDERLARSTALSAADLYPQALEAFRWRGRQLCLPQNVSSLVVYYNKALFAKYGVAPPKPGWHWNDLVAAAIALTRDIHGNVANAVEADRAPAPIGTYGLGTEASLIRLAPLVWSRGGTLTDDDAAPTRFTLGTPAARAALQDLVNLRQRFGVLPTEEEVESMDDESRFVNGKLAMLLSSRRSTTTLRAAGGLDWDVAALPRQTTPVNILHSDAYCLTRGGRNPDDAWRFLEFALGRTGAEIMARTGRTVPSNMAVADSPAFLDPARPPASARVFLEAIAHLRRTPTISTWPQIEDIGGDLLENAVYRGDPLDRVLADLDKQTRPLFARAVRP</sequence>
<dbReference type="InterPro" id="IPR006059">
    <property type="entry name" value="SBP"/>
</dbReference>
<evidence type="ECO:0000256" key="1">
    <source>
        <dbReference type="SAM" id="SignalP"/>
    </source>
</evidence>
<accession>A0A8J3AZV2</accession>
<gene>
    <name evidence="2" type="ORF">GCM10010123_07340</name>
</gene>
<dbReference type="RefSeq" id="WP_189168540.1">
    <property type="nucleotide sequence ID" value="NZ_BMQB01000001.1"/>
</dbReference>
<dbReference type="PROSITE" id="PS51257">
    <property type="entry name" value="PROKAR_LIPOPROTEIN"/>
    <property type="match status" value="1"/>
</dbReference>
<reference evidence="2" key="1">
    <citation type="journal article" date="2014" name="Int. J. Syst. Evol. Microbiol.">
        <title>Complete genome sequence of Corynebacterium casei LMG S-19264T (=DSM 44701T), isolated from a smear-ripened cheese.</title>
        <authorList>
            <consortium name="US DOE Joint Genome Institute (JGI-PGF)"/>
            <person name="Walter F."/>
            <person name="Albersmeier A."/>
            <person name="Kalinowski J."/>
            <person name="Ruckert C."/>
        </authorList>
    </citation>
    <scope>NUCLEOTIDE SEQUENCE</scope>
    <source>
        <strain evidence="2">JCM 3090</strain>
    </source>
</reference>
<protein>
    <submittedName>
        <fullName evidence="2">Sugar ABC transporter substrate-binding protein</fullName>
    </submittedName>
</protein>
<dbReference type="Proteomes" id="UP000649739">
    <property type="component" value="Unassembled WGS sequence"/>
</dbReference>
<dbReference type="SUPFAM" id="SSF53850">
    <property type="entry name" value="Periplasmic binding protein-like II"/>
    <property type="match status" value="1"/>
</dbReference>
<dbReference type="PANTHER" id="PTHR43649">
    <property type="entry name" value="ARABINOSE-BINDING PROTEIN-RELATED"/>
    <property type="match status" value="1"/>
</dbReference>
<feature type="signal peptide" evidence="1">
    <location>
        <begin position="1"/>
        <end position="20"/>
    </location>
</feature>
<feature type="chain" id="PRO_5039586364" evidence="1">
    <location>
        <begin position="21"/>
        <end position="438"/>
    </location>
</feature>
<organism evidence="2 3">
    <name type="scientific">Pilimelia anulata</name>
    <dbReference type="NCBI Taxonomy" id="53371"/>
    <lineage>
        <taxon>Bacteria</taxon>
        <taxon>Bacillati</taxon>
        <taxon>Actinomycetota</taxon>
        <taxon>Actinomycetes</taxon>
        <taxon>Micromonosporales</taxon>
        <taxon>Micromonosporaceae</taxon>
        <taxon>Pilimelia</taxon>
    </lineage>
</organism>